<gene>
    <name evidence="1" type="ORF">ABIE13_001867</name>
</gene>
<comment type="caution">
    <text evidence="1">The sequence shown here is derived from an EMBL/GenBank/DDBJ whole genome shotgun (WGS) entry which is preliminary data.</text>
</comment>
<name>A0ABV2Q6U8_9BURK</name>
<accession>A0ABV2Q6U8</accession>
<reference evidence="1 2" key="1">
    <citation type="submission" date="2024-06" db="EMBL/GenBank/DDBJ databases">
        <title>Sorghum-associated microbial communities from plants grown in Nebraska, USA.</title>
        <authorList>
            <person name="Schachtman D."/>
        </authorList>
    </citation>
    <scope>NUCLEOTIDE SEQUENCE [LARGE SCALE GENOMIC DNA]</scope>
    <source>
        <strain evidence="1 2">2709</strain>
    </source>
</reference>
<keyword evidence="2" id="KW-1185">Reference proteome</keyword>
<dbReference type="Proteomes" id="UP001549320">
    <property type="component" value="Unassembled WGS sequence"/>
</dbReference>
<protein>
    <submittedName>
        <fullName evidence="1">Uncharacterized protein</fullName>
    </submittedName>
</protein>
<evidence type="ECO:0000313" key="2">
    <source>
        <dbReference type="Proteomes" id="UP001549320"/>
    </source>
</evidence>
<evidence type="ECO:0000313" key="1">
    <source>
        <dbReference type="EMBL" id="MET4576758.1"/>
    </source>
</evidence>
<organism evidence="1 2">
    <name type="scientific">Ottowia thiooxydans</name>
    <dbReference type="NCBI Taxonomy" id="219182"/>
    <lineage>
        <taxon>Bacteria</taxon>
        <taxon>Pseudomonadati</taxon>
        <taxon>Pseudomonadota</taxon>
        <taxon>Betaproteobacteria</taxon>
        <taxon>Burkholderiales</taxon>
        <taxon>Comamonadaceae</taxon>
        <taxon>Ottowia</taxon>
    </lineage>
</organism>
<proteinExistence type="predicted"/>
<dbReference type="EMBL" id="JBEPSH010000003">
    <property type="protein sequence ID" value="MET4576758.1"/>
    <property type="molecule type" value="Genomic_DNA"/>
</dbReference>
<sequence>MEDDAERRKIPGLQPPHAFLMRLERLRREFPDFDITTLPTIPEGYVDSSSRIDAAPSFENAELGLKVYVDYANYADRGSGRSQRFCVSCYDEEAGDFEDVALSTNDWAEVTRFLSA</sequence>